<dbReference type="STRING" id="1576369.SAMN05421753_10774"/>
<reference evidence="2" key="1">
    <citation type="submission" date="2016-10" db="EMBL/GenBank/DDBJ databases">
        <authorList>
            <person name="Varghese N."/>
            <person name="Submissions S."/>
        </authorList>
    </citation>
    <scope>NUCLEOTIDE SEQUENCE [LARGE SCALE GENOMIC DNA]</scope>
    <source>
        <strain evidence="2">DSM 26348</strain>
    </source>
</reference>
<evidence type="ECO:0000313" key="2">
    <source>
        <dbReference type="Proteomes" id="UP000199518"/>
    </source>
</evidence>
<sequence>MARLQGSRQTGSASHFLCSDVRALSTMYVHQKSGFGCIQPDEGEDCFDDIAIPIP</sequence>
<dbReference type="EMBL" id="FOQD01000007">
    <property type="protein sequence ID" value="SFI25192.1"/>
    <property type="molecule type" value="Genomic_DNA"/>
</dbReference>
<proteinExistence type="predicted"/>
<keyword evidence="2" id="KW-1185">Reference proteome</keyword>
<organism evidence="1 2">
    <name type="scientific">Planctomicrobium piriforme</name>
    <dbReference type="NCBI Taxonomy" id="1576369"/>
    <lineage>
        <taxon>Bacteria</taxon>
        <taxon>Pseudomonadati</taxon>
        <taxon>Planctomycetota</taxon>
        <taxon>Planctomycetia</taxon>
        <taxon>Planctomycetales</taxon>
        <taxon>Planctomycetaceae</taxon>
        <taxon>Planctomicrobium</taxon>
    </lineage>
</organism>
<dbReference type="Proteomes" id="UP000199518">
    <property type="component" value="Unassembled WGS sequence"/>
</dbReference>
<gene>
    <name evidence="1" type="ORF">SAMN05421753_10774</name>
</gene>
<dbReference type="AlphaFoldDB" id="A0A1I3GPG7"/>
<evidence type="ECO:0000313" key="1">
    <source>
        <dbReference type="EMBL" id="SFI25192.1"/>
    </source>
</evidence>
<name>A0A1I3GPG7_9PLAN</name>
<protein>
    <submittedName>
        <fullName evidence="1">Uncharacterized protein</fullName>
    </submittedName>
</protein>
<accession>A0A1I3GPG7</accession>